<keyword evidence="7" id="KW-0699">rRNA-binding</keyword>
<dbReference type="FunFam" id="3.90.930.12:FF:000001">
    <property type="entry name" value="50S ribosomal protein L6"/>
    <property type="match status" value="1"/>
</dbReference>
<dbReference type="InterPro" id="IPR000702">
    <property type="entry name" value="Ribosomal_uL6-like"/>
</dbReference>
<dbReference type="Proteomes" id="UP000215452">
    <property type="component" value="Chromosome"/>
</dbReference>
<name>A0A223M9Y6_MESHO</name>
<protein>
    <recommendedName>
        <fullName evidence="4 5">50S ribosomal protein L6</fullName>
    </recommendedName>
</protein>
<reference evidence="9 10" key="1">
    <citation type="submission" date="2017-08" db="EMBL/GenBank/DDBJ databases">
        <title>The complete genome sequence of a Mycoplasma hyopneumoniae isolate in Korea.</title>
        <authorList>
            <person name="Han J."/>
            <person name="Lee N."/>
        </authorList>
    </citation>
    <scope>NUCLEOTIDE SEQUENCE [LARGE SCALE GENOMIC DNA]</scope>
    <source>
        <strain evidence="9 10">KM014</strain>
    </source>
</reference>
<feature type="domain" description="Large ribosomal subunit protein uL6 alpha-beta" evidence="8">
    <location>
        <begin position="91"/>
        <end position="164"/>
    </location>
</feature>
<dbReference type="SUPFAM" id="SSF56053">
    <property type="entry name" value="Ribosomal protein L6"/>
    <property type="match status" value="2"/>
</dbReference>
<evidence type="ECO:0000256" key="2">
    <source>
        <dbReference type="ARBA" id="ARBA00022980"/>
    </source>
</evidence>
<evidence type="ECO:0000256" key="7">
    <source>
        <dbReference type="RuleBase" id="RU003870"/>
    </source>
</evidence>
<dbReference type="GO" id="GO:0003735">
    <property type="term" value="F:structural constituent of ribosome"/>
    <property type="evidence" value="ECO:0007669"/>
    <property type="project" value="UniProtKB-UniRule"/>
</dbReference>
<comment type="function">
    <text evidence="7">This protein binds to the 23S rRNA, and is important in its secondary structure. It is located near the subunit interface in the base of the L7/L12 stalk, and near the tRNA binding site of the peptidyltransferase center.</text>
</comment>
<evidence type="ECO:0000256" key="5">
    <source>
        <dbReference type="NCBIfam" id="TIGR03654"/>
    </source>
</evidence>
<keyword evidence="2 6" id="KW-0689">Ribosomal protein</keyword>
<dbReference type="PIRSF" id="PIRSF002162">
    <property type="entry name" value="Ribosomal_L6"/>
    <property type="match status" value="1"/>
</dbReference>
<evidence type="ECO:0000256" key="3">
    <source>
        <dbReference type="ARBA" id="ARBA00023274"/>
    </source>
</evidence>
<evidence type="ECO:0000256" key="6">
    <source>
        <dbReference type="RuleBase" id="RU003869"/>
    </source>
</evidence>
<dbReference type="PRINTS" id="PR00059">
    <property type="entry name" value="RIBOSOMALL6"/>
</dbReference>
<proteinExistence type="inferred from homology"/>
<dbReference type="PANTHER" id="PTHR11655:SF14">
    <property type="entry name" value="LARGE RIBOSOMAL SUBUNIT PROTEIN UL6M"/>
    <property type="match status" value="1"/>
</dbReference>
<evidence type="ECO:0000313" key="10">
    <source>
        <dbReference type="Proteomes" id="UP000215452"/>
    </source>
</evidence>
<evidence type="ECO:0000256" key="1">
    <source>
        <dbReference type="ARBA" id="ARBA00009356"/>
    </source>
</evidence>
<dbReference type="GO" id="GO:0019843">
    <property type="term" value="F:rRNA binding"/>
    <property type="evidence" value="ECO:0007669"/>
    <property type="project" value="UniProtKB-UniRule"/>
</dbReference>
<gene>
    <name evidence="9" type="primary">rplF</name>
    <name evidence="9" type="ORF">CIB43_00439</name>
</gene>
<dbReference type="Pfam" id="PF00347">
    <property type="entry name" value="Ribosomal_L6"/>
    <property type="match status" value="2"/>
</dbReference>
<dbReference type="Gene3D" id="3.90.930.12">
    <property type="entry name" value="Ribosomal protein L6, alpha-beta domain"/>
    <property type="match status" value="2"/>
</dbReference>
<dbReference type="PANTHER" id="PTHR11655">
    <property type="entry name" value="60S/50S RIBOSOMAL PROTEIN L6/L9"/>
    <property type="match status" value="1"/>
</dbReference>
<dbReference type="AlphaFoldDB" id="A0A223M9Y6"/>
<comment type="similarity">
    <text evidence="1 6">Belongs to the universal ribosomal protein uL6 family.</text>
</comment>
<dbReference type="GO" id="GO:0022625">
    <property type="term" value="C:cytosolic large ribosomal subunit"/>
    <property type="evidence" value="ECO:0007669"/>
    <property type="project" value="UniProtKB-UniRule"/>
</dbReference>
<dbReference type="EMBL" id="CP022714">
    <property type="protein sequence ID" value="ASU14335.1"/>
    <property type="molecule type" value="Genomic_DNA"/>
</dbReference>
<accession>A0A223M9Y6</accession>
<dbReference type="InterPro" id="IPR020040">
    <property type="entry name" value="Ribosomal_uL6_a/b-dom"/>
</dbReference>
<evidence type="ECO:0000259" key="8">
    <source>
        <dbReference type="Pfam" id="PF00347"/>
    </source>
</evidence>
<dbReference type="NCBIfam" id="TIGR03654">
    <property type="entry name" value="L6_bact"/>
    <property type="match status" value="1"/>
</dbReference>
<keyword evidence="7" id="KW-0694">RNA-binding</keyword>
<dbReference type="RefSeq" id="WP_011206040.1">
    <property type="nucleotide sequence ID" value="NZ_CP098241.1"/>
</dbReference>
<dbReference type="GO" id="GO:0002181">
    <property type="term" value="P:cytoplasmic translation"/>
    <property type="evidence" value="ECO:0007669"/>
    <property type="project" value="TreeGrafter"/>
</dbReference>
<dbReference type="InterPro" id="IPR019906">
    <property type="entry name" value="Ribosomal_uL6_bac-type"/>
</dbReference>
<evidence type="ECO:0000256" key="4">
    <source>
        <dbReference type="ARBA" id="ARBA00035454"/>
    </source>
</evidence>
<sequence>MSRVGNRILKVPEQVRIEIQGSSVKVQGPLGILERQFAKEITILLENQSLKTTRNSETKQVKQLHGTTNSHLSAMIIGVSKGFQKELKIKGVGYKVSLKENLIELLVGYSHPVEIRIPQELDVLVPNPTTILIKGIDKQKVGQFAAQIRQVRKPNAYSGKGISYQDEILKLKEGKKASK</sequence>
<organism evidence="9 10">
    <name type="scientific">Mesomycoplasma hyopneumoniae</name>
    <name type="common">Mycoplasma hyopneumoniae</name>
    <dbReference type="NCBI Taxonomy" id="2099"/>
    <lineage>
        <taxon>Bacteria</taxon>
        <taxon>Bacillati</taxon>
        <taxon>Mycoplasmatota</taxon>
        <taxon>Mycoplasmoidales</taxon>
        <taxon>Metamycoplasmataceae</taxon>
        <taxon>Mesomycoplasma</taxon>
    </lineage>
</organism>
<dbReference type="InterPro" id="IPR036789">
    <property type="entry name" value="Ribosomal_uL6-like_a/b-dom_sf"/>
</dbReference>
<keyword evidence="3 6" id="KW-0687">Ribonucleoprotein</keyword>
<evidence type="ECO:0000313" key="9">
    <source>
        <dbReference type="EMBL" id="ASU14335.1"/>
    </source>
</evidence>
<feature type="domain" description="Large ribosomal subunit protein uL6 alpha-beta" evidence="8">
    <location>
        <begin position="11"/>
        <end position="82"/>
    </location>
</feature>